<name>G0W900_NAUDC</name>
<feature type="compositionally biased region" description="Polar residues" evidence="1">
    <location>
        <begin position="68"/>
        <end position="80"/>
    </location>
</feature>
<feature type="compositionally biased region" description="Polar residues" evidence="1">
    <location>
        <begin position="542"/>
        <end position="551"/>
    </location>
</feature>
<dbReference type="OMA" id="SSKFTHY"/>
<feature type="compositionally biased region" description="Low complexity" evidence="1">
    <location>
        <begin position="159"/>
        <end position="179"/>
    </location>
</feature>
<evidence type="ECO:0000313" key="3">
    <source>
        <dbReference type="Proteomes" id="UP000000689"/>
    </source>
</evidence>
<proteinExistence type="predicted"/>
<feature type="region of interest" description="Disordered" evidence="1">
    <location>
        <begin position="1"/>
        <end position="31"/>
    </location>
</feature>
<dbReference type="eggNOG" id="ENOG502TFUM">
    <property type="taxonomic scope" value="Eukaryota"/>
</dbReference>
<dbReference type="Proteomes" id="UP000000689">
    <property type="component" value="Chromosome 3"/>
</dbReference>
<feature type="compositionally biased region" description="Polar residues" evidence="1">
    <location>
        <begin position="296"/>
        <end position="308"/>
    </location>
</feature>
<feature type="compositionally biased region" description="Low complexity" evidence="1">
    <location>
        <begin position="10"/>
        <end position="26"/>
    </location>
</feature>
<dbReference type="RefSeq" id="XP_003669504.1">
    <property type="nucleotide sequence ID" value="XM_003669456.1"/>
</dbReference>
<dbReference type="OrthoDB" id="5563016at2759"/>
<organism evidence="2 3">
    <name type="scientific">Naumovozyma dairenensis (strain ATCC 10597 / BCRC 20456 / CBS 421 / NBRC 0211 / NRRL Y-12639)</name>
    <name type="common">Saccharomyces dairenensis</name>
    <dbReference type="NCBI Taxonomy" id="1071378"/>
    <lineage>
        <taxon>Eukaryota</taxon>
        <taxon>Fungi</taxon>
        <taxon>Dikarya</taxon>
        <taxon>Ascomycota</taxon>
        <taxon>Saccharomycotina</taxon>
        <taxon>Saccharomycetes</taxon>
        <taxon>Saccharomycetales</taxon>
        <taxon>Saccharomycetaceae</taxon>
        <taxon>Naumovozyma</taxon>
    </lineage>
</organism>
<feature type="compositionally biased region" description="Polar residues" evidence="1">
    <location>
        <begin position="387"/>
        <end position="418"/>
    </location>
</feature>
<feature type="compositionally biased region" description="Polar residues" evidence="1">
    <location>
        <begin position="141"/>
        <end position="158"/>
    </location>
</feature>
<evidence type="ECO:0000256" key="1">
    <source>
        <dbReference type="SAM" id="MobiDB-lite"/>
    </source>
</evidence>
<feature type="compositionally biased region" description="Low complexity" evidence="1">
    <location>
        <begin position="248"/>
        <end position="261"/>
    </location>
</feature>
<feature type="region of interest" description="Disordered" evidence="1">
    <location>
        <begin position="591"/>
        <end position="645"/>
    </location>
</feature>
<dbReference type="HOGENOM" id="CLU_378150_0_0_1"/>
<sequence>MMPLNSQPLTSPSSDSIYLSSSTNTSYGTKSNVATRTNRLIPRSGSTSDLFQIPQSVQNHPLRRKVNASYNMNPNNQLNRRSIGDHKNNNHSQLNYSYMNNHGHSYTSGTPFITPSAVNRPSNNSTSSLALSSSSRRHSYQNHQEPRNNSTPSTTLPISVSSNSLSLKNNSTSNLNSSSFASQRRNSIQATARMPVNPRIQQLSTKAMKPLPERSSIQIEQEPYQRSPKRHNKSDPRIPLYQKHDQRQQVQQKNATPLQRSPLQQQLSLNIPLQQANNRSSRTDLPQHYRHHNNHHQTISGNNNNKHNFSTLKTTHRSTKLVTDRNRNGSMRKYSNIYNSSNAYPPSKSVTQNVVPTTIVNNTPPFLTKKKDLTPYQIQRRQMKTSFQFPNGESFTPRSQFPNSSQILPSSFPSDSTTSILSSLVPSEEESSTISKNNNNNSVKRSKSITTSFLRLKRTDTNDDDKDTDNKTTKSIKRSNSQRIGSFFKNFISTKKTVESSDIGPLNNNYNTSDEDLNRKFADLGKHPEDKVTNMPPARSPNRPTLTDTQSAKRFYQKCVDPTTADATNIPSSESDTTLDRLKQEWETVNIIENPTSSPNPKTVATQALKTKSGTNDSTDSSTSSSSLTSSLNTGYSTSTTVSTPTSISLLKANNGKKSLRFATTISLMQTYSPLEYERGGLEPTSDKSPYGDKVVFLKDYGFINEIKLEINEFKRNEMNVHHDSSKFTHYFH</sequence>
<feature type="region of interest" description="Disordered" evidence="1">
    <location>
        <begin position="387"/>
        <end position="450"/>
    </location>
</feature>
<feature type="region of interest" description="Disordered" evidence="1">
    <location>
        <begin position="55"/>
        <end position="93"/>
    </location>
</feature>
<feature type="compositionally biased region" description="Low complexity" evidence="1">
    <location>
        <begin position="122"/>
        <end position="134"/>
    </location>
</feature>
<feature type="region of interest" description="Disordered" evidence="1">
    <location>
        <begin position="459"/>
        <end position="478"/>
    </location>
</feature>
<dbReference type="AlphaFoldDB" id="G0W900"/>
<feature type="compositionally biased region" description="Low complexity" evidence="1">
    <location>
        <begin position="419"/>
        <end position="443"/>
    </location>
</feature>
<keyword evidence="3" id="KW-1185">Reference proteome</keyword>
<dbReference type="KEGG" id="ndi:NDAI_0C06020"/>
<feature type="compositionally biased region" description="Polar residues" evidence="1">
    <location>
        <begin position="180"/>
        <end position="190"/>
    </location>
</feature>
<feature type="region of interest" description="Disordered" evidence="1">
    <location>
        <begin position="278"/>
        <end position="308"/>
    </location>
</feature>
<accession>G0W900</accession>
<feature type="region of interest" description="Disordered" evidence="1">
    <location>
        <begin position="526"/>
        <end position="551"/>
    </location>
</feature>
<feature type="region of interest" description="Disordered" evidence="1">
    <location>
        <begin position="110"/>
        <end position="261"/>
    </location>
</feature>
<evidence type="ECO:0000313" key="2">
    <source>
        <dbReference type="EMBL" id="CCD24261.1"/>
    </source>
</evidence>
<feature type="compositionally biased region" description="Polar residues" evidence="1">
    <location>
        <begin position="110"/>
        <end position="121"/>
    </location>
</feature>
<feature type="compositionally biased region" description="Low complexity" evidence="1">
    <location>
        <begin position="610"/>
        <end position="645"/>
    </location>
</feature>
<dbReference type="GeneID" id="11496433"/>
<dbReference type="EMBL" id="HE580269">
    <property type="protein sequence ID" value="CCD24261.1"/>
    <property type="molecule type" value="Genomic_DNA"/>
</dbReference>
<feature type="compositionally biased region" description="Polar residues" evidence="1">
    <location>
        <begin position="591"/>
        <end position="609"/>
    </location>
</feature>
<gene>
    <name evidence="2" type="primary">NDAI0C06020</name>
    <name evidence="2" type="ordered locus">NDAI_0C06020</name>
</gene>
<protein>
    <submittedName>
        <fullName evidence="2">Uncharacterized protein</fullName>
    </submittedName>
</protein>
<reference evidence="2 3" key="1">
    <citation type="journal article" date="2011" name="Proc. Natl. Acad. Sci. U.S.A.">
        <title>Evolutionary erosion of yeast sex chromosomes by mating-type switching accidents.</title>
        <authorList>
            <person name="Gordon J.L."/>
            <person name="Armisen D."/>
            <person name="Proux-Wera E."/>
            <person name="Oheigeartaigh S.S."/>
            <person name="Byrne K.P."/>
            <person name="Wolfe K.H."/>
        </authorList>
    </citation>
    <scope>NUCLEOTIDE SEQUENCE [LARGE SCALE GENOMIC DNA]</scope>
    <source>
        <strain evidence="3">ATCC 10597 / BCRC 20456 / CBS 421 / NBRC 0211 / NRRL Y-12639</strain>
    </source>
</reference>